<dbReference type="AlphaFoldDB" id="A0A139HWP5"/>
<dbReference type="EMBL" id="LFZN01000004">
    <property type="protein sequence ID" value="KXT06782.1"/>
    <property type="molecule type" value="Genomic_DNA"/>
</dbReference>
<proteinExistence type="predicted"/>
<organism evidence="1 2">
    <name type="scientific">Pseudocercospora eumusae</name>
    <dbReference type="NCBI Taxonomy" id="321146"/>
    <lineage>
        <taxon>Eukaryota</taxon>
        <taxon>Fungi</taxon>
        <taxon>Dikarya</taxon>
        <taxon>Ascomycota</taxon>
        <taxon>Pezizomycotina</taxon>
        <taxon>Dothideomycetes</taxon>
        <taxon>Dothideomycetidae</taxon>
        <taxon>Mycosphaerellales</taxon>
        <taxon>Mycosphaerellaceae</taxon>
        <taxon>Pseudocercospora</taxon>
    </lineage>
</organism>
<keyword evidence="2" id="KW-1185">Reference proteome</keyword>
<comment type="caution">
    <text evidence="1">The sequence shown here is derived from an EMBL/GenBank/DDBJ whole genome shotgun (WGS) entry which is preliminary data.</text>
</comment>
<evidence type="ECO:0000313" key="2">
    <source>
        <dbReference type="Proteomes" id="UP000070133"/>
    </source>
</evidence>
<gene>
    <name evidence="1" type="ORF">AC578_7161</name>
</gene>
<protein>
    <submittedName>
        <fullName evidence="1">Uncharacterized protein</fullName>
    </submittedName>
</protein>
<sequence length="240" mass="26912">MPGKRNKHGRQITRGSPPNLGYPTALSVAHTHVSRLRIVDLPAELGILILYFVLPQGHPIRISHALNSAESRQFEREAAILKGEPAKCKQILKASTAVLRSCKYLARCGTTALWSGNTFVFDTMDYLRRFLVTVPDELKDLVHDVAIGEGCFAQTHYIHEEWPANSEALSGLPKLSRLTLFVGDLRKTDSARMVNRQPWKTAQNSNIGRKWTIFQYLDVLLAIQGMQSLEHSHSDEILSS</sequence>
<accession>A0A139HWP5</accession>
<reference evidence="1 2" key="1">
    <citation type="submission" date="2015-07" db="EMBL/GenBank/DDBJ databases">
        <title>Comparative genomics of the Sigatoka disease complex on banana suggests a link between parallel evolutionary changes in Pseudocercospora fijiensis and Pseudocercospora eumusae and increased virulence on the banana host.</title>
        <authorList>
            <person name="Chang T.-C."/>
            <person name="Salvucci A."/>
            <person name="Crous P.W."/>
            <person name="Stergiopoulos I."/>
        </authorList>
    </citation>
    <scope>NUCLEOTIDE SEQUENCE [LARGE SCALE GENOMIC DNA]</scope>
    <source>
        <strain evidence="1 2">CBS 114824</strain>
    </source>
</reference>
<name>A0A139HWP5_9PEZI</name>
<evidence type="ECO:0000313" key="1">
    <source>
        <dbReference type="EMBL" id="KXT06782.1"/>
    </source>
</evidence>
<dbReference type="Proteomes" id="UP000070133">
    <property type="component" value="Unassembled WGS sequence"/>
</dbReference>